<dbReference type="RefSeq" id="XP_018699460.1">
    <property type="nucleotide sequence ID" value="XM_018853365.1"/>
</dbReference>
<dbReference type="AlphaFoldDB" id="A0A167D1E7"/>
<evidence type="ECO:0000256" key="1">
    <source>
        <dbReference type="SAM" id="MobiDB-lite"/>
    </source>
</evidence>
<organism evidence="2 3">
    <name type="scientific">Cordyceps fumosorosea (strain ARSEF 2679)</name>
    <name type="common">Isaria fumosorosea</name>
    <dbReference type="NCBI Taxonomy" id="1081104"/>
    <lineage>
        <taxon>Eukaryota</taxon>
        <taxon>Fungi</taxon>
        <taxon>Dikarya</taxon>
        <taxon>Ascomycota</taxon>
        <taxon>Pezizomycotina</taxon>
        <taxon>Sordariomycetes</taxon>
        <taxon>Hypocreomycetidae</taxon>
        <taxon>Hypocreales</taxon>
        <taxon>Cordycipitaceae</taxon>
        <taxon>Cordyceps</taxon>
    </lineage>
</organism>
<dbReference type="GeneID" id="30026056"/>
<evidence type="ECO:0000313" key="3">
    <source>
        <dbReference type="Proteomes" id="UP000076744"/>
    </source>
</evidence>
<name>A0A167D1E7_CORFA</name>
<gene>
    <name evidence="2" type="ORF">ISF_09764</name>
</gene>
<accession>A0A167D1E7</accession>
<protein>
    <submittedName>
        <fullName evidence="2">Uncharacterized protein</fullName>
    </submittedName>
</protein>
<comment type="caution">
    <text evidence="2">The sequence shown here is derived from an EMBL/GenBank/DDBJ whole genome shotgun (WGS) entry which is preliminary data.</text>
</comment>
<feature type="region of interest" description="Disordered" evidence="1">
    <location>
        <begin position="53"/>
        <end position="78"/>
    </location>
</feature>
<evidence type="ECO:0000313" key="2">
    <source>
        <dbReference type="EMBL" id="OAA41836.1"/>
    </source>
</evidence>
<sequence>MRVHRTRVWPGTRYRVPNPAGKLVQAGASWCKLVQGDTEVLVRSTNFTDRRRLDGAGKYKKTPDNRQEVGGDGHTDDQNRIPFLVADRMQHLPQPATPAHKDSVSMLRDIMPLTKEVLEKTTIKPDSKEWGETYDRIEARKEQAEAIVSLPEPTQLALINSASKSRRNRNLSAAKLLQEQVNVVGMEGVLTEQRWIRTWHTQRDVADIAKGNNGTKSKRQEGK</sequence>
<dbReference type="EMBL" id="AZHB01000069">
    <property type="protein sequence ID" value="OAA41836.1"/>
    <property type="molecule type" value="Genomic_DNA"/>
</dbReference>
<reference evidence="2 3" key="1">
    <citation type="journal article" date="2016" name="Genome Biol. Evol.">
        <title>Divergent and convergent evolution of fungal pathogenicity.</title>
        <authorList>
            <person name="Shang Y."/>
            <person name="Xiao G."/>
            <person name="Zheng P."/>
            <person name="Cen K."/>
            <person name="Zhan S."/>
            <person name="Wang C."/>
        </authorList>
    </citation>
    <scope>NUCLEOTIDE SEQUENCE [LARGE SCALE GENOMIC DNA]</scope>
    <source>
        <strain evidence="2 3">ARSEF 2679</strain>
    </source>
</reference>
<dbReference type="Proteomes" id="UP000076744">
    <property type="component" value="Unassembled WGS sequence"/>
</dbReference>
<keyword evidence="3" id="KW-1185">Reference proteome</keyword>
<proteinExistence type="predicted"/>